<dbReference type="AlphaFoldDB" id="A0A5A7S8U5"/>
<feature type="transmembrane region" description="Helical" evidence="1">
    <location>
        <begin position="41"/>
        <end position="60"/>
    </location>
</feature>
<keyword evidence="1" id="KW-0472">Membrane</keyword>
<reference evidence="3 4" key="1">
    <citation type="submission" date="2019-07" db="EMBL/GenBank/DDBJ databases">
        <title>Rhodococcus cavernicolus sp. nov., isolated from a cave.</title>
        <authorList>
            <person name="Lee S.D."/>
        </authorList>
    </citation>
    <scope>NUCLEOTIDE SEQUENCE [LARGE SCALE GENOMIC DNA]</scope>
    <source>
        <strain evidence="3 4">C1-24</strain>
    </source>
</reference>
<evidence type="ECO:0000256" key="1">
    <source>
        <dbReference type="SAM" id="Phobius"/>
    </source>
</evidence>
<feature type="domain" description="DUF2231" evidence="2">
    <location>
        <begin position="6"/>
        <end position="154"/>
    </location>
</feature>
<keyword evidence="1" id="KW-0812">Transmembrane</keyword>
<evidence type="ECO:0000313" key="3">
    <source>
        <dbReference type="EMBL" id="KAA0021337.1"/>
    </source>
</evidence>
<proteinExistence type="predicted"/>
<dbReference type="Pfam" id="PF09990">
    <property type="entry name" value="DUF2231"/>
    <property type="match status" value="1"/>
</dbReference>
<dbReference type="InterPro" id="IPR019251">
    <property type="entry name" value="DUF2231_TM"/>
</dbReference>
<dbReference type="RefSeq" id="WP_149431841.1">
    <property type="nucleotide sequence ID" value="NZ_VLNY01000010.1"/>
</dbReference>
<comment type="caution">
    <text evidence="3">The sequence shown here is derived from an EMBL/GenBank/DDBJ whole genome shotgun (WGS) entry which is preliminary data.</text>
</comment>
<accession>A0A5A7S8U5</accession>
<evidence type="ECO:0000313" key="4">
    <source>
        <dbReference type="Proteomes" id="UP000322244"/>
    </source>
</evidence>
<keyword evidence="1" id="KW-1133">Transmembrane helix</keyword>
<keyword evidence="4" id="KW-1185">Reference proteome</keyword>
<organism evidence="3 4">
    <name type="scientific">Antrihabitans cavernicola</name>
    <dbReference type="NCBI Taxonomy" id="2495913"/>
    <lineage>
        <taxon>Bacteria</taxon>
        <taxon>Bacillati</taxon>
        <taxon>Actinomycetota</taxon>
        <taxon>Actinomycetes</taxon>
        <taxon>Mycobacteriales</taxon>
        <taxon>Nocardiaceae</taxon>
        <taxon>Antrihabitans</taxon>
    </lineage>
</organism>
<dbReference type="EMBL" id="VLNY01000010">
    <property type="protein sequence ID" value="KAA0021337.1"/>
    <property type="molecule type" value="Genomic_DNA"/>
</dbReference>
<feature type="transmembrane region" description="Helical" evidence="1">
    <location>
        <begin position="12"/>
        <end position="34"/>
    </location>
</feature>
<dbReference type="OrthoDB" id="4948879at2"/>
<sequence>MSTIDGLPAHVLLVHFIVVVAPLVATLEIVAALWPAARSRLVWLIVVLAVLTTVLTPVTTDAGEWLEDRLGASDAIRTHADRGDWMIYFSVAMLVVALLLAALHLRENRLDTSTPLRVAVAVLAVVIGVATMVQIYRIGESGARAVWGDQVSSQPLPIRADQGILPLRV</sequence>
<protein>
    <recommendedName>
        <fullName evidence="2">DUF2231 domain-containing protein</fullName>
    </recommendedName>
</protein>
<name>A0A5A7S8U5_9NOCA</name>
<dbReference type="Proteomes" id="UP000322244">
    <property type="component" value="Unassembled WGS sequence"/>
</dbReference>
<feature type="transmembrane region" description="Helical" evidence="1">
    <location>
        <begin position="85"/>
        <end position="104"/>
    </location>
</feature>
<evidence type="ECO:0000259" key="2">
    <source>
        <dbReference type="Pfam" id="PF09990"/>
    </source>
</evidence>
<gene>
    <name evidence="3" type="ORF">FOY51_19000</name>
</gene>
<feature type="transmembrane region" description="Helical" evidence="1">
    <location>
        <begin position="116"/>
        <end position="136"/>
    </location>
</feature>